<evidence type="ECO:0000313" key="2">
    <source>
        <dbReference type="Proteomes" id="UP000828941"/>
    </source>
</evidence>
<dbReference type="EMBL" id="CM039436">
    <property type="protein sequence ID" value="KAI4315566.1"/>
    <property type="molecule type" value="Genomic_DNA"/>
</dbReference>
<comment type="caution">
    <text evidence="1">The sequence shown here is derived from an EMBL/GenBank/DDBJ whole genome shotgun (WGS) entry which is preliminary data.</text>
</comment>
<name>A0ACB9LW82_BAUVA</name>
<protein>
    <submittedName>
        <fullName evidence="1">Uncharacterized protein</fullName>
    </submittedName>
</protein>
<proteinExistence type="predicted"/>
<keyword evidence="2" id="KW-1185">Reference proteome</keyword>
<organism evidence="1 2">
    <name type="scientific">Bauhinia variegata</name>
    <name type="common">Purple orchid tree</name>
    <name type="synonym">Phanera variegata</name>
    <dbReference type="NCBI Taxonomy" id="167791"/>
    <lineage>
        <taxon>Eukaryota</taxon>
        <taxon>Viridiplantae</taxon>
        <taxon>Streptophyta</taxon>
        <taxon>Embryophyta</taxon>
        <taxon>Tracheophyta</taxon>
        <taxon>Spermatophyta</taxon>
        <taxon>Magnoliopsida</taxon>
        <taxon>eudicotyledons</taxon>
        <taxon>Gunneridae</taxon>
        <taxon>Pentapetalae</taxon>
        <taxon>rosids</taxon>
        <taxon>fabids</taxon>
        <taxon>Fabales</taxon>
        <taxon>Fabaceae</taxon>
        <taxon>Cercidoideae</taxon>
        <taxon>Cercideae</taxon>
        <taxon>Bauhiniinae</taxon>
        <taxon>Bauhinia</taxon>
    </lineage>
</organism>
<dbReference type="Proteomes" id="UP000828941">
    <property type="component" value="Chromosome 11"/>
</dbReference>
<gene>
    <name evidence="1" type="ORF">L6164_028362</name>
</gene>
<reference evidence="1 2" key="1">
    <citation type="journal article" date="2022" name="DNA Res.">
        <title>Chromosomal-level genome assembly of the orchid tree Bauhinia variegata (Leguminosae; Cercidoideae) supports the allotetraploid origin hypothesis of Bauhinia.</title>
        <authorList>
            <person name="Zhong Y."/>
            <person name="Chen Y."/>
            <person name="Zheng D."/>
            <person name="Pang J."/>
            <person name="Liu Y."/>
            <person name="Luo S."/>
            <person name="Meng S."/>
            <person name="Qian L."/>
            <person name="Wei D."/>
            <person name="Dai S."/>
            <person name="Zhou R."/>
        </authorList>
    </citation>
    <scope>NUCLEOTIDE SEQUENCE [LARGE SCALE GENOMIC DNA]</scope>
    <source>
        <strain evidence="1">BV-YZ2020</strain>
    </source>
</reference>
<sequence length="483" mass="52745">MDHQDKKVEWRIKVGEDDHGSTETRSAGSGSRLWSVPLRLWRFAKKAWELGMNDPRKFIHCLKVGIALTAVSLFYYMKPLYDGVGGNAMWAVMTVVVVFEYTAGATICKTINRICGTSLAGFLAIGVHWVATRAGKQFEPLIVGISLFLLASAATFSRFIPSIKARFDYGAMIFILTFCLVSVSGYRMDELLSLAQQRISTVIIGTCLCIIVSIIICPVWAGQELYVLTTANMDKLANSLDGCVTQYFGSGEKSASGDEKILGYKCVLSSKATEDSLANFARWEPGHGRFNLRHPWKQYLKIGASMRSCASCIDALVGCINSENQAPDDIKKHMSESCVRVGSKCGSVIREVASTMRNMTRSSNIDVLVAKMNSAAHEVQDVLRSYPNTLNKDAEIIQSSSSNSNDNKNIEAEAEAEAVTVSVMEIIQVVTMASLLNEIVARVEGIVNAVEDLAQLAGFQQEPPLSLSLSLCIKTTGGDNNIN</sequence>
<evidence type="ECO:0000313" key="1">
    <source>
        <dbReference type="EMBL" id="KAI4315566.1"/>
    </source>
</evidence>
<accession>A0ACB9LW82</accession>